<dbReference type="InterPro" id="IPR034119">
    <property type="entry name" value="ADHI"/>
</dbReference>
<evidence type="ECO:0000256" key="2">
    <source>
        <dbReference type="ARBA" id="ARBA00008156"/>
    </source>
</evidence>
<dbReference type="RefSeq" id="WP_324715433.1">
    <property type="nucleotide sequence ID" value="NZ_CP141615.1"/>
</dbReference>
<keyword evidence="5" id="KW-0732">Signal</keyword>
<dbReference type="Proteomes" id="UP001332192">
    <property type="component" value="Chromosome"/>
</dbReference>
<keyword evidence="8" id="KW-1185">Reference proteome</keyword>
<protein>
    <submittedName>
        <fullName evidence="7">Methanol/ethanol family PQQ-dependent dehydrogenase</fullName>
    </submittedName>
</protein>
<evidence type="ECO:0000256" key="1">
    <source>
        <dbReference type="ARBA" id="ARBA00001931"/>
    </source>
</evidence>
<reference evidence="7 8" key="1">
    <citation type="journal article" date="2024" name="Front. Microbiol.">
        <title>Novel thermophilic genera Geochorda gen. nov. and Carboxydochorda gen. nov. from the deep terrestrial subsurface reveal the ecophysiological diversity in the class Limnochordia.</title>
        <authorList>
            <person name="Karnachuk O.V."/>
            <person name="Lukina A.P."/>
            <person name="Avakyan M.R."/>
            <person name="Kadnikov V.V."/>
            <person name="Begmatov S."/>
            <person name="Beletsky A.V."/>
            <person name="Vlasova K.G."/>
            <person name="Novikov A.A."/>
            <person name="Shcherbakova V.A."/>
            <person name="Mardanov A.V."/>
            <person name="Ravin N.V."/>
        </authorList>
    </citation>
    <scope>NUCLEOTIDE SEQUENCE [LARGE SCALE GENOMIC DNA]</scope>
    <source>
        <strain evidence="7 8">L945</strain>
    </source>
</reference>
<dbReference type="SMART" id="SM00564">
    <property type="entry name" value="PQQ"/>
    <property type="match status" value="6"/>
</dbReference>
<dbReference type="Pfam" id="PF01011">
    <property type="entry name" value="PQQ"/>
    <property type="match status" value="2"/>
</dbReference>
<gene>
    <name evidence="7" type="ORF">U7230_08565</name>
</gene>
<dbReference type="EMBL" id="CP141615">
    <property type="protein sequence ID" value="WRP16160.1"/>
    <property type="molecule type" value="Genomic_DNA"/>
</dbReference>
<dbReference type="SUPFAM" id="SSF50998">
    <property type="entry name" value="Quinoprotein alcohol dehydrogenase-like"/>
    <property type="match status" value="1"/>
</dbReference>
<sequence length="564" mass="62019">MRLWAFMAACLVVALASVVQAGPAYTPVTDQMLVKPPAGDWLMFRGSYNGWGYSPLQQIDTSNVKELVPVWTFSTGVTEGHEAPPIVHDGIMFVTTPYNRLYALDAKTGDLLWKYERQLPEDVFPLVCCDVVNRGVALYGDKVYMGTLDSHLIAFDARTGKTVWDRTVGDYKVGEIITSPPLVVKGKVITGVHGGEFGVRGFLQAFDAETGRSLWKTYTTPGPGEPGHDTWSGDAWMHGGAAPWYVGTYDPELDVVYWGTSNASPWLGEARPGDNLYTASALALDPDTGKIRYHFQYTPHDVWDYDGVNELVLADLTVDGRKVRAALHANRNGYYYILDRTDLAFVKATPFVHVSAVRSVDPKTGRPQYDPQATPALGKQVSACPGFLGGKNWSPMAYNPQTGLLYIPSNEWCMDIKGIQVSYLAGQPYVGAEFEMKPVPQLDHIGKLQAVDPATGRQVWSQRFQIPIWGGVLTTAGGLTFYGTPDRYFRAYDAKTGKVLWQFRTNSGVAGVPSTFEVDGVQYVAVQSGWGGAVPLWGGPIVQRVRDVPKGGVIWVFALRDKVR</sequence>
<feature type="domain" description="Pyrrolo-quinoline quinone repeat" evidence="6">
    <location>
        <begin position="41"/>
        <end position="341"/>
    </location>
</feature>
<name>A0ABZ1BUJ6_9FIRM</name>
<accession>A0ABZ1BUJ6</accession>
<evidence type="ECO:0000256" key="4">
    <source>
        <dbReference type="ARBA" id="ARBA00023002"/>
    </source>
</evidence>
<dbReference type="NCBIfam" id="TIGR03075">
    <property type="entry name" value="PQQ_enz_alc_DH"/>
    <property type="match status" value="1"/>
</dbReference>
<comment type="cofactor">
    <cofactor evidence="1">
        <name>pyrroloquinoline quinone</name>
        <dbReference type="ChEBI" id="CHEBI:58442"/>
    </cofactor>
</comment>
<feature type="signal peptide" evidence="5">
    <location>
        <begin position="1"/>
        <end position="21"/>
    </location>
</feature>
<evidence type="ECO:0000313" key="8">
    <source>
        <dbReference type="Proteomes" id="UP001332192"/>
    </source>
</evidence>
<dbReference type="PANTHER" id="PTHR32303:SF20">
    <property type="entry name" value="QUINOPROTEIN ETHANOL DEHYDROGENASE"/>
    <property type="match status" value="1"/>
</dbReference>
<evidence type="ECO:0000256" key="3">
    <source>
        <dbReference type="ARBA" id="ARBA00022723"/>
    </source>
</evidence>
<keyword evidence="3" id="KW-0479">Metal-binding</keyword>
<dbReference type="PANTHER" id="PTHR32303">
    <property type="entry name" value="QUINOPROTEIN ALCOHOL DEHYDROGENASE (CYTOCHROME C)"/>
    <property type="match status" value="1"/>
</dbReference>
<evidence type="ECO:0000256" key="5">
    <source>
        <dbReference type="SAM" id="SignalP"/>
    </source>
</evidence>
<evidence type="ECO:0000313" key="7">
    <source>
        <dbReference type="EMBL" id="WRP16160.1"/>
    </source>
</evidence>
<comment type="similarity">
    <text evidence="2">Belongs to the bacterial PQQ dehydrogenase family.</text>
</comment>
<dbReference type="InterPro" id="IPR018391">
    <property type="entry name" value="PQQ_b-propeller_rpt"/>
</dbReference>
<dbReference type="CDD" id="cd10277">
    <property type="entry name" value="PQQ_ADH_I"/>
    <property type="match status" value="1"/>
</dbReference>
<feature type="domain" description="Pyrrolo-quinoline quinone repeat" evidence="6">
    <location>
        <begin position="452"/>
        <end position="524"/>
    </location>
</feature>
<organism evidence="7 8">
    <name type="scientific">Carboxydichorda subterranea</name>
    <dbReference type="NCBI Taxonomy" id="3109565"/>
    <lineage>
        <taxon>Bacteria</taxon>
        <taxon>Bacillati</taxon>
        <taxon>Bacillota</taxon>
        <taxon>Limnochordia</taxon>
        <taxon>Limnochordales</taxon>
        <taxon>Geochordaceae</taxon>
        <taxon>Carboxydichorda</taxon>
    </lineage>
</organism>
<dbReference type="InterPro" id="IPR011047">
    <property type="entry name" value="Quinoprotein_ADH-like_sf"/>
</dbReference>
<feature type="chain" id="PRO_5046763351" evidence="5">
    <location>
        <begin position="22"/>
        <end position="564"/>
    </location>
</feature>
<dbReference type="InterPro" id="IPR002372">
    <property type="entry name" value="PQQ_rpt_dom"/>
</dbReference>
<dbReference type="Gene3D" id="2.140.10.10">
    <property type="entry name" value="Quinoprotein alcohol dehydrogenase-like superfamily"/>
    <property type="match status" value="1"/>
</dbReference>
<dbReference type="InterPro" id="IPR017512">
    <property type="entry name" value="PQQ_MeOH/EtOH_DH"/>
</dbReference>
<proteinExistence type="inferred from homology"/>
<keyword evidence="4" id="KW-0560">Oxidoreductase</keyword>
<evidence type="ECO:0000259" key="6">
    <source>
        <dbReference type="Pfam" id="PF01011"/>
    </source>
</evidence>